<name>A0A8T0T4M3_PANVG</name>
<feature type="region of interest" description="Disordered" evidence="1">
    <location>
        <begin position="63"/>
        <end position="103"/>
    </location>
</feature>
<evidence type="ECO:0000256" key="1">
    <source>
        <dbReference type="SAM" id="MobiDB-lite"/>
    </source>
</evidence>
<organism evidence="2 3">
    <name type="scientific">Panicum virgatum</name>
    <name type="common">Blackwell switchgrass</name>
    <dbReference type="NCBI Taxonomy" id="38727"/>
    <lineage>
        <taxon>Eukaryota</taxon>
        <taxon>Viridiplantae</taxon>
        <taxon>Streptophyta</taxon>
        <taxon>Embryophyta</taxon>
        <taxon>Tracheophyta</taxon>
        <taxon>Spermatophyta</taxon>
        <taxon>Magnoliopsida</taxon>
        <taxon>Liliopsida</taxon>
        <taxon>Poales</taxon>
        <taxon>Poaceae</taxon>
        <taxon>PACMAD clade</taxon>
        <taxon>Panicoideae</taxon>
        <taxon>Panicodae</taxon>
        <taxon>Paniceae</taxon>
        <taxon>Panicinae</taxon>
        <taxon>Panicum</taxon>
        <taxon>Panicum sect. Hiantes</taxon>
    </lineage>
</organism>
<proteinExistence type="predicted"/>
<evidence type="ECO:0000313" key="3">
    <source>
        <dbReference type="Proteomes" id="UP000823388"/>
    </source>
</evidence>
<evidence type="ECO:0000313" key="2">
    <source>
        <dbReference type="EMBL" id="KAG2606211.1"/>
    </source>
</evidence>
<feature type="compositionally biased region" description="Low complexity" evidence="1">
    <location>
        <begin position="88"/>
        <end position="103"/>
    </location>
</feature>
<dbReference type="AlphaFoldDB" id="A0A8T0T4M3"/>
<protein>
    <submittedName>
        <fullName evidence="2">Uncharacterized protein</fullName>
    </submittedName>
</protein>
<dbReference type="EMBL" id="CM029044">
    <property type="protein sequence ID" value="KAG2606211.1"/>
    <property type="molecule type" value="Genomic_DNA"/>
</dbReference>
<dbReference type="Proteomes" id="UP000823388">
    <property type="component" value="Chromosome 4N"/>
</dbReference>
<gene>
    <name evidence="2" type="ORF">PVAP13_4NG206200</name>
</gene>
<comment type="caution">
    <text evidence="2">The sequence shown here is derived from an EMBL/GenBank/DDBJ whole genome shotgun (WGS) entry which is preliminary data.</text>
</comment>
<sequence>MKVVFADKLVVNSCYFRAKGIEAVLHSCLHLEELSIKRLRGFAKSEPIKAMDSGAVIKAALVSRSSGSEPSPDNKHKQLSSSELQPASVSNLSSVSTHSRTAL</sequence>
<reference evidence="2" key="1">
    <citation type="submission" date="2020-05" db="EMBL/GenBank/DDBJ databases">
        <title>WGS assembly of Panicum virgatum.</title>
        <authorList>
            <person name="Lovell J.T."/>
            <person name="Jenkins J."/>
            <person name="Shu S."/>
            <person name="Juenger T.E."/>
            <person name="Schmutz J."/>
        </authorList>
    </citation>
    <scope>NUCLEOTIDE SEQUENCE</scope>
    <source>
        <strain evidence="2">AP13</strain>
    </source>
</reference>
<keyword evidence="3" id="KW-1185">Reference proteome</keyword>
<accession>A0A8T0T4M3</accession>